<feature type="region of interest" description="Disordered" evidence="1">
    <location>
        <begin position="48"/>
        <end position="70"/>
    </location>
</feature>
<dbReference type="Proteomes" id="UP000186895">
    <property type="component" value="Unassembled WGS sequence"/>
</dbReference>
<evidence type="ECO:0000313" key="3">
    <source>
        <dbReference type="Proteomes" id="UP000186895"/>
    </source>
</evidence>
<dbReference type="eggNOG" id="ENOG5032WU8">
    <property type="taxonomic scope" value="Bacteria"/>
</dbReference>
<reference evidence="2 3" key="1">
    <citation type="submission" date="2017-01" db="EMBL/GenBank/DDBJ databases">
        <authorList>
            <person name="Mah S.A."/>
            <person name="Swanson W.J."/>
            <person name="Moy G.W."/>
            <person name="Vacquier V.D."/>
        </authorList>
    </citation>
    <scope>NUCLEOTIDE SEQUENCE [LARGE SCALE GENOMIC DNA]</scope>
    <source>
        <strain evidence="2 3">DSM 7027</strain>
    </source>
</reference>
<protein>
    <submittedName>
        <fullName evidence="2">Uncharacterized protein</fullName>
    </submittedName>
</protein>
<proteinExistence type="predicted"/>
<keyword evidence="3" id="KW-1185">Reference proteome</keyword>
<sequence length="143" mass="15625">MQTEQIQNRIETYTASLPQAVQSPNGAQFAFLLSLIASNQEIYQPQQAAAPAGEGFELPTTAGLSYPDPTELHTSQVVDRLNHSINDPNPGDYAFQVSRLDVQARTPRAQALRSDRFEQVALYAASNLAGEIEQARSSIHVEA</sequence>
<accession>A0A1N6U019</accession>
<evidence type="ECO:0000313" key="2">
    <source>
        <dbReference type="EMBL" id="SIQ58924.1"/>
    </source>
</evidence>
<gene>
    <name evidence="2" type="ORF">SAMN05421647_106121</name>
</gene>
<dbReference type="AlphaFoldDB" id="A0A1N6U019"/>
<evidence type="ECO:0000256" key="1">
    <source>
        <dbReference type="SAM" id="MobiDB-lite"/>
    </source>
</evidence>
<organism evidence="2 3">
    <name type="scientific">Marinobacterium stanieri</name>
    <dbReference type="NCBI Taxonomy" id="49186"/>
    <lineage>
        <taxon>Bacteria</taxon>
        <taxon>Pseudomonadati</taxon>
        <taxon>Pseudomonadota</taxon>
        <taxon>Gammaproteobacteria</taxon>
        <taxon>Oceanospirillales</taxon>
        <taxon>Oceanospirillaceae</taxon>
        <taxon>Marinobacterium</taxon>
    </lineage>
</organism>
<name>A0A1N6U019_9GAMM</name>
<dbReference type="EMBL" id="FTMN01000006">
    <property type="protein sequence ID" value="SIQ58924.1"/>
    <property type="molecule type" value="Genomic_DNA"/>
</dbReference>
<dbReference type="RefSeq" id="WP_076463321.1">
    <property type="nucleotide sequence ID" value="NZ_FTMN01000006.1"/>
</dbReference>
<dbReference type="STRING" id="49186.SAMN05421647_106121"/>